<reference evidence="1" key="2">
    <citation type="submission" date="2023-07" db="EMBL/GenBank/DDBJ databases">
        <authorList>
            <person name="Sun H."/>
        </authorList>
    </citation>
    <scope>NUCLEOTIDE SEQUENCE</scope>
    <source>
        <strain evidence="1">05753</strain>
    </source>
</reference>
<reference evidence="1" key="1">
    <citation type="journal article" date="2015" name="Int. J. Syst. Evol. Microbiol.">
        <title>Rhizobium oryzicola sp. nov., potential plant-growth-promoting endophytic bacteria isolated from rice roots.</title>
        <authorList>
            <person name="Zhang X.X."/>
            <person name="Gao J.S."/>
            <person name="Cao Y.H."/>
            <person name="Sheirdil R.A."/>
            <person name="Wang X.C."/>
            <person name="Zhang L."/>
        </authorList>
    </citation>
    <scope>NUCLEOTIDE SEQUENCE</scope>
    <source>
        <strain evidence="1">05753</strain>
    </source>
</reference>
<dbReference type="RefSeq" id="WP_302076339.1">
    <property type="nucleotide sequence ID" value="NZ_JAUKWQ010000002.1"/>
</dbReference>
<evidence type="ECO:0000313" key="1">
    <source>
        <dbReference type="EMBL" id="MDO1582199.1"/>
    </source>
</evidence>
<sequence>MADTQKSRHSLAGLNRPTPRVDLQFRDTDLQARAVYYSRGMKVSSSMQVRIVRLSTGGAILQGELLPFLTDQFYLVLGDREIFITCAKRHLADGKMAVAFASPEHREFIDALAGISEPQTTLKRLRGATPMIIESRITARYAL</sequence>
<protein>
    <recommendedName>
        <fullName evidence="3">PilZ domain-containing protein</fullName>
    </recommendedName>
</protein>
<evidence type="ECO:0008006" key="3">
    <source>
        <dbReference type="Google" id="ProtNLM"/>
    </source>
</evidence>
<organism evidence="1 2">
    <name type="scientific">Rhizobium oryzicola</name>
    <dbReference type="NCBI Taxonomy" id="1232668"/>
    <lineage>
        <taxon>Bacteria</taxon>
        <taxon>Pseudomonadati</taxon>
        <taxon>Pseudomonadota</taxon>
        <taxon>Alphaproteobacteria</taxon>
        <taxon>Hyphomicrobiales</taxon>
        <taxon>Rhizobiaceae</taxon>
        <taxon>Rhizobium/Agrobacterium group</taxon>
        <taxon>Rhizobium</taxon>
    </lineage>
</organism>
<gene>
    <name evidence="1" type="ORF">Q2T52_08825</name>
</gene>
<comment type="caution">
    <text evidence="1">The sequence shown here is derived from an EMBL/GenBank/DDBJ whole genome shotgun (WGS) entry which is preliminary data.</text>
</comment>
<accession>A0ABT8SVM4</accession>
<evidence type="ECO:0000313" key="2">
    <source>
        <dbReference type="Proteomes" id="UP001169006"/>
    </source>
</evidence>
<dbReference type="EMBL" id="JAUKWQ010000002">
    <property type="protein sequence ID" value="MDO1582199.1"/>
    <property type="molecule type" value="Genomic_DNA"/>
</dbReference>
<proteinExistence type="predicted"/>
<keyword evidence="2" id="KW-1185">Reference proteome</keyword>
<name>A0ABT8SVM4_9HYPH</name>
<dbReference type="Proteomes" id="UP001169006">
    <property type="component" value="Unassembled WGS sequence"/>
</dbReference>